<evidence type="ECO:0000313" key="2">
    <source>
        <dbReference type="EMBL" id="VAV91553.1"/>
    </source>
</evidence>
<dbReference type="Pfam" id="PF11845">
    <property type="entry name" value="Tll0287-like"/>
    <property type="match status" value="1"/>
</dbReference>
<dbReference type="Gene3D" id="3.30.450.290">
    <property type="match status" value="1"/>
</dbReference>
<dbReference type="AlphaFoldDB" id="A0A3B0S597"/>
<proteinExistence type="predicted"/>
<accession>A0A3B0S597</accession>
<organism evidence="2">
    <name type="scientific">hydrothermal vent metagenome</name>
    <dbReference type="NCBI Taxonomy" id="652676"/>
    <lineage>
        <taxon>unclassified sequences</taxon>
        <taxon>metagenomes</taxon>
        <taxon>ecological metagenomes</taxon>
    </lineage>
</organism>
<evidence type="ECO:0000259" key="1">
    <source>
        <dbReference type="Pfam" id="PF11845"/>
    </source>
</evidence>
<feature type="domain" description="Tll0287-like" evidence="1">
    <location>
        <begin position="37"/>
        <end position="193"/>
    </location>
</feature>
<dbReference type="EMBL" id="UOEC01000091">
    <property type="protein sequence ID" value="VAV91553.1"/>
    <property type="molecule type" value="Genomic_DNA"/>
</dbReference>
<sequence length="195" mass="20724">MCTKCIIRAAIIAAITMTTSTQVGHATPANDALAAEARGIVKSFATDLKQTLVKTMKGEGPVAAIAVCNVAAPEIAEEKSTGSGWKVGRTSAKLRNAENAPDTWEAKVLAMFATKKAAGEDLKTMQFYETVEENGKKTFRYMKAIPVGKGCLACHGENVKDPVKASLKNLYPQDTATGFKVGDLRGAFTLTKPLN</sequence>
<name>A0A3B0S597_9ZZZZ</name>
<dbReference type="InterPro" id="IPR021796">
    <property type="entry name" value="Tll0287-like_dom"/>
</dbReference>
<protein>
    <submittedName>
        <fullName evidence="2">Cytochrome c family protein</fullName>
    </submittedName>
</protein>
<reference evidence="2" key="1">
    <citation type="submission" date="2018-06" db="EMBL/GenBank/DDBJ databases">
        <authorList>
            <person name="Zhirakovskaya E."/>
        </authorList>
    </citation>
    <scope>NUCLEOTIDE SEQUENCE</scope>
</reference>
<gene>
    <name evidence="2" type="ORF">MNBD_ALPHA08-925</name>
</gene>